<evidence type="ECO:0000256" key="2">
    <source>
        <dbReference type="ARBA" id="ARBA00023125"/>
    </source>
</evidence>
<protein>
    <submittedName>
        <fullName evidence="6">MarR family transcriptional regulator</fullName>
    </submittedName>
</protein>
<dbReference type="Proteomes" id="UP000242427">
    <property type="component" value="Unassembled WGS sequence"/>
</dbReference>
<evidence type="ECO:0000259" key="5">
    <source>
        <dbReference type="PROSITE" id="PS50995"/>
    </source>
</evidence>
<sequence length="181" mass="20249">MPDNEAGQPSGKDQDRTDRERDDHDRTDHDRTNHDRTNQERTDQERTAADLAATVSQLMRRLRVASPQGALTPSQRTVLGRLANGGPATTAELARAELVRPQSMRVIVAKLEELELVARTPHPTDGRQVLFSLTEYGVEAVASVRHSKHAWLADAIAHRLSPEEQRTLAEATRLLQRLVEE</sequence>
<reference evidence="6 7" key="1">
    <citation type="submission" date="2018-03" db="EMBL/GenBank/DDBJ databases">
        <title>Chitinolytic properties of Streptosporangium nondiastaticum TBG75A20.</title>
        <authorList>
            <person name="Gayathri V."/>
            <person name="Shiburaj S."/>
        </authorList>
    </citation>
    <scope>NUCLEOTIDE SEQUENCE [LARGE SCALE GENOMIC DNA]</scope>
    <source>
        <strain evidence="6 7">TBG75A20</strain>
    </source>
</reference>
<evidence type="ECO:0000256" key="1">
    <source>
        <dbReference type="ARBA" id="ARBA00023015"/>
    </source>
</evidence>
<accession>A0A9X7JMM7</accession>
<dbReference type="Gene3D" id="1.10.10.10">
    <property type="entry name" value="Winged helix-like DNA-binding domain superfamily/Winged helix DNA-binding domain"/>
    <property type="match status" value="1"/>
</dbReference>
<dbReference type="AlphaFoldDB" id="A0A9X7JMM7"/>
<keyword evidence="3" id="KW-0804">Transcription</keyword>
<keyword evidence="7" id="KW-1185">Reference proteome</keyword>
<dbReference type="InterPro" id="IPR023187">
    <property type="entry name" value="Tscrpt_reg_MarR-type_CS"/>
</dbReference>
<dbReference type="PANTHER" id="PTHR39515">
    <property type="entry name" value="CONSERVED PROTEIN"/>
    <property type="match status" value="1"/>
</dbReference>
<dbReference type="EMBL" id="PXWG01000070">
    <property type="protein sequence ID" value="PSJ26490.1"/>
    <property type="molecule type" value="Genomic_DNA"/>
</dbReference>
<dbReference type="GO" id="GO:0003677">
    <property type="term" value="F:DNA binding"/>
    <property type="evidence" value="ECO:0007669"/>
    <property type="project" value="UniProtKB-KW"/>
</dbReference>
<feature type="compositionally biased region" description="Basic and acidic residues" evidence="4">
    <location>
        <begin position="12"/>
        <end position="47"/>
    </location>
</feature>
<name>A0A9X7JMM7_9ACTN</name>
<dbReference type="InterPro" id="IPR036390">
    <property type="entry name" value="WH_DNA-bd_sf"/>
</dbReference>
<comment type="caution">
    <text evidence="6">The sequence shown here is derived from an EMBL/GenBank/DDBJ whole genome shotgun (WGS) entry which is preliminary data.</text>
</comment>
<dbReference type="InterPro" id="IPR036388">
    <property type="entry name" value="WH-like_DNA-bd_sf"/>
</dbReference>
<dbReference type="OrthoDB" id="9804055at2"/>
<dbReference type="Gene3D" id="1.10.287.100">
    <property type="match status" value="1"/>
</dbReference>
<evidence type="ECO:0000256" key="3">
    <source>
        <dbReference type="ARBA" id="ARBA00023163"/>
    </source>
</evidence>
<evidence type="ECO:0000313" key="6">
    <source>
        <dbReference type="EMBL" id="PSJ26490.1"/>
    </source>
</evidence>
<dbReference type="Pfam" id="PF12802">
    <property type="entry name" value="MarR_2"/>
    <property type="match status" value="1"/>
</dbReference>
<keyword evidence="2" id="KW-0238">DNA-binding</keyword>
<dbReference type="SMART" id="SM00347">
    <property type="entry name" value="HTH_MARR"/>
    <property type="match status" value="1"/>
</dbReference>
<gene>
    <name evidence="6" type="ORF">B7P34_22615</name>
</gene>
<keyword evidence="1" id="KW-0805">Transcription regulation</keyword>
<organism evidence="6 7">
    <name type="scientific">Streptosporangium nondiastaticum</name>
    <dbReference type="NCBI Taxonomy" id="35764"/>
    <lineage>
        <taxon>Bacteria</taxon>
        <taxon>Bacillati</taxon>
        <taxon>Actinomycetota</taxon>
        <taxon>Actinomycetes</taxon>
        <taxon>Streptosporangiales</taxon>
        <taxon>Streptosporangiaceae</taxon>
        <taxon>Streptosporangium</taxon>
    </lineage>
</organism>
<dbReference type="GO" id="GO:0003700">
    <property type="term" value="F:DNA-binding transcription factor activity"/>
    <property type="evidence" value="ECO:0007669"/>
    <property type="project" value="InterPro"/>
</dbReference>
<dbReference type="InterPro" id="IPR052526">
    <property type="entry name" value="HTH-type_Bedaq_tolerance"/>
</dbReference>
<dbReference type="PANTHER" id="PTHR39515:SF2">
    <property type="entry name" value="HTH-TYPE TRANSCRIPTIONAL REGULATOR RV0880"/>
    <property type="match status" value="1"/>
</dbReference>
<proteinExistence type="predicted"/>
<dbReference type="PROSITE" id="PS50995">
    <property type="entry name" value="HTH_MARR_2"/>
    <property type="match status" value="1"/>
</dbReference>
<feature type="region of interest" description="Disordered" evidence="4">
    <location>
        <begin position="1"/>
        <end position="47"/>
    </location>
</feature>
<dbReference type="SUPFAM" id="SSF46785">
    <property type="entry name" value="Winged helix' DNA-binding domain"/>
    <property type="match status" value="1"/>
</dbReference>
<evidence type="ECO:0000313" key="7">
    <source>
        <dbReference type="Proteomes" id="UP000242427"/>
    </source>
</evidence>
<dbReference type="InterPro" id="IPR000835">
    <property type="entry name" value="HTH_MarR-typ"/>
</dbReference>
<feature type="domain" description="HTH marR-type" evidence="5">
    <location>
        <begin position="48"/>
        <end position="180"/>
    </location>
</feature>
<dbReference type="RefSeq" id="WP_106679229.1">
    <property type="nucleotide sequence ID" value="NZ_PXWG01000070.1"/>
</dbReference>
<dbReference type="PROSITE" id="PS01117">
    <property type="entry name" value="HTH_MARR_1"/>
    <property type="match status" value="1"/>
</dbReference>
<evidence type="ECO:0000256" key="4">
    <source>
        <dbReference type="SAM" id="MobiDB-lite"/>
    </source>
</evidence>